<dbReference type="GO" id="GO:0016787">
    <property type="term" value="F:hydrolase activity"/>
    <property type="evidence" value="ECO:0007669"/>
    <property type="project" value="InterPro"/>
</dbReference>
<feature type="domain" description="Beta-lactamase hydrolase-like protein phosphatase-like" evidence="2">
    <location>
        <begin position="32"/>
        <end position="132"/>
    </location>
</feature>
<dbReference type="KEGG" id="achi:CDG60_15395"/>
<proteinExistence type="predicted"/>
<accession>A0A3B7M5V7</accession>
<gene>
    <name evidence="3" type="ORF">CDG60_15395</name>
</gene>
<feature type="chain" id="PRO_5017705497" description="Beta-lactamase hydrolase-like protein phosphatase-like domain-containing protein" evidence="1">
    <location>
        <begin position="25"/>
        <end position="142"/>
    </location>
</feature>
<evidence type="ECO:0000259" key="2">
    <source>
        <dbReference type="Pfam" id="PF04273"/>
    </source>
</evidence>
<sequence>MIKPFLQACCFSLFICSSMTPVLAESAALSTALTQNVSVSGKMTEDKFRVLLSQGFRSVIVNRPDQEPGNTVTVYALRNIAEKKQVSVIYQPVQSGKISPTDVTEFARYYHELPKPILMICNSGSRSSQLFHQAKTAGLINE</sequence>
<feature type="signal peptide" evidence="1">
    <location>
        <begin position="1"/>
        <end position="24"/>
    </location>
</feature>
<dbReference type="EMBL" id="CP032134">
    <property type="protein sequence ID" value="AXY57829.1"/>
    <property type="molecule type" value="Genomic_DNA"/>
</dbReference>
<dbReference type="InterPro" id="IPR029021">
    <property type="entry name" value="Prot-tyrosine_phosphatase-like"/>
</dbReference>
<dbReference type="Gene3D" id="3.90.190.10">
    <property type="entry name" value="Protein tyrosine phosphatase superfamily"/>
    <property type="match status" value="1"/>
</dbReference>
<dbReference type="RefSeq" id="WP_087513111.1">
    <property type="nucleotide sequence ID" value="NZ_CP032134.1"/>
</dbReference>
<keyword evidence="1" id="KW-0732">Signal</keyword>
<evidence type="ECO:0000256" key="1">
    <source>
        <dbReference type="SAM" id="SignalP"/>
    </source>
</evidence>
<protein>
    <recommendedName>
        <fullName evidence="2">Beta-lactamase hydrolase-like protein phosphatase-like domain-containing protein</fullName>
    </recommendedName>
</protein>
<name>A0A3B7M5V7_9GAMM</name>
<evidence type="ECO:0000313" key="4">
    <source>
        <dbReference type="Proteomes" id="UP000263753"/>
    </source>
</evidence>
<dbReference type="Proteomes" id="UP000263753">
    <property type="component" value="Chromosome"/>
</dbReference>
<dbReference type="Pfam" id="PF04273">
    <property type="entry name" value="BLH_phosphatase"/>
    <property type="match status" value="1"/>
</dbReference>
<dbReference type="AlphaFoldDB" id="A0A3B7M5V7"/>
<reference evidence="4" key="1">
    <citation type="submission" date="2018-09" db="EMBL/GenBank/DDBJ databases">
        <title>The complete genome of Acinetobacter sp. strain WCHAc010005.</title>
        <authorList>
            <person name="Hu Y."/>
            <person name="Long H."/>
            <person name="Feng Y."/>
            <person name="Zong Z."/>
        </authorList>
    </citation>
    <scope>NUCLEOTIDE SEQUENCE [LARGE SCALE GENOMIC DNA]</scope>
    <source>
        <strain evidence="4">WCHAc010005</strain>
    </source>
</reference>
<organism evidence="3 4">
    <name type="scientific">Acinetobacter chinensis</name>
    <dbReference type="NCBI Taxonomy" id="2004650"/>
    <lineage>
        <taxon>Bacteria</taxon>
        <taxon>Pseudomonadati</taxon>
        <taxon>Pseudomonadota</taxon>
        <taxon>Gammaproteobacteria</taxon>
        <taxon>Moraxellales</taxon>
        <taxon>Moraxellaceae</taxon>
        <taxon>Acinetobacter</taxon>
    </lineage>
</organism>
<evidence type="ECO:0000313" key="3">
    <source>
        <dbReference type="EMBL" id="AXY57829.1"/>
    </source>
</evidence>
<dbReference type="InterPro" id="IPR005939">
    <property type="entry name" value="BLH_phosphatase-like"/>
</dbReference>